<evidence type="ECO:0000256" key="3">
    <source>
        <dbReference type="RuleBase" id="RU003560"/>
    </source>
</evidence>
<evidence type="ECO:0000313" key="5">
    <source>
        <dbReference type="Proteomes" id="UP001596106"/>
    </source>
</evidence>
<keyword evidence="5" id="KW-1185">Reference proteome</keyword>
<dbReference type="InterPro" id="IPR049704">
    <property type="entry name" value="Aminotrans_3_PPA_site"/>
</dbReference>
<keyword evidence="4" id="KW-0808">Transferase</keyword>
<dbReference type="Proteomes" id="UP001596106">
    <property type="component" value="Unassembled WGS sequence"/>
</dbReference>
<keyword evidence="4" id="KW-0032">Aminotransferase</keyword>
<dbReference type="EMBL" id="JBHSMA010000002">
    <property type="protein sequence ID" value="MFC5409287.1"/>
    <property type="molecule type" value="Genomic_DNA"/>
</dbReference>
<evidence type="ECO:0000256" key="2">
    <source>
        <dbReference type="ARBA" id="ARBA00022898"/>
    </source>
</evidence>
<comment type="cofactor">
    <cofactor evidence="1">
        <name>pyridoxal 5'-phosphate</name>
        <dbReference type="ChEBI" id="CHEBI:597326"/>
    </cofactor>
</comment>
<organism evidence="4 5">
    <name type="scientific">Larkinella bovis</name>
    <dbReference type="NCBI Taxonomy" id="683041"/>
    <lineage>
        <taxon>Bacteria</taxon>
        <taxon>Pseudomonadati</taxon>
        <taxon>Bacteroidota</taxon>
        <taxon>Cytophagia</taxon>
        <taxon>Cytophagales</taxon>
        <taxon>Spirosomataceae</taxon>
        <taxon>Larkinella</taxon>
    </lineage>
</organism>
<gene>
    <name evidence="4" type="ORF">ACFPMF_08225</name>
</gene>
<dbReference type="InterPro" id="IPR015421">
    <property type="entry name" value="PyrdxlP-dep_Trfase_major"/>
</dbReference>
<sequence length="439" mass="48447">MTTYSESAALLKRAKNVLAGGVSSEFRKYNHPHAIFYTHGKGSRIYDVDGNEYLDFTLSQGPLLLGHSHPEVLQAINDYSDQGQLFAGQHIREIELAEKLAELIPSAELMRFCLDGSEAVQTAFRVARAKTGKSKFLRFEGHYHGWLDNVAWGLSAPSAEAMGDRENPNVFPWSAGLADHARDEFIILPWNDLELVRKTVAEHHHELAAIITEPIMCNNGCITPQKGFLQGLRDLCDQYGIALIFDEVITGFRVSLRGAQHYFGITPDLSIFAKAIASGYPISAIVGKREWMSLIEEAKVIHAGTMNASNPTVAAALATIQVLERDQPHERLYRLGQKLMAGLTKAAAETGQNLRVQGLGPMFHTGFTDLETVTDYRATLSYDKAKLGKFIAAMHDKGVRVIGRGLWYISAAHTEADIDHAIQTARQVLESMAVETSKS</sequence>
<dbReference type="SUPFAM" id="SSF53383">
    <property type="entry name" value="PLP-dependent transferases"/>
    <property type="match status" value="1"/>
</dbReference>
<protein>
    <submittedName>
        <fullName evidence="4">Aspartate aminotransferase family protein</fullName>
    </submittedName>
</protein>
<dbReference type="InterPro" id="IPR015422">
    <property type="entry name" value="PyrdxlP-dep_Trfase_small"/>
</dbReference>
<dbReference type="Pfam" id="PF00202">
    <property type="entry name" value="Aminotran_3"/>
    <property type="match status" value="1"/>
</dbReference>
<dbReference type="PANTHER" id="PTHR43713">
    <property type="entry name" value="GLUTAMATE-1-SEMIALDEHYDE 2,1-AMINOMUTASE"/>
    <property type="match status" value="1"/>
</dbReference>
<reference evidence="5" key="1">
    <citation type="journal article" date="2019" name="Int. J. Syst. Evol. Microbiol.">
        <title>The Global Catalogue of Microorganisms (GCM) 10K type strain sequencing project: providing services to taxonomists for standard genome sequencing and annotation.</title>
        <authorList>
            <consortium name="The Broad Institute Genomics Platform"/>
            <consortium name="The Broad Institute Genome Sequencing Center for Infectious Disease"/>
            <person name="Wu L."/>
            <person name="Ma J."/>
        </authorList>
    </citation>
    <scope>NUCLEOTIDE SEQUENCE [LARGE SCALE GENOMIC DNA]</scope>
    <source>
        <strain evidence="5">CCUG 55250</strain>
    </source>
</reference>
<dbReference type="CDD" id="cd00610">
    <property type="entry name" value="OAT_like"/>
    <property type="match status" value="1"/>
</dbReference>
<evidence type="ECO:0000313" key="4">
    <source>
        <dbReference type="EMBL" id="MFC5409287.1"/>
    </source>
</evidence>
<proteinExistence type="inferred from homology"/>
<keyword evidence="2 3" id="KW-0663">Pyridoxal phosphate</keyword>
<dbReference type="PANTHER" id="PTHR43713:SF3">
    <property type="entry name" value="GLUTAMATE-1-SEMIALDEHYDE 2,1-AMINOMUTASE 1, CHLOROPLASTIC-RELATED"/>
    <property type="match status" value="1"/>
</dbReference>
<dbReference type="Gene3D" id="3.40.640.10">
    <property type="entry name" value="Type I PLP-dependent aspartate aminotransferase-like (Major domain)"/>
    <property type="match status" value="1"/>
</dbReference>
<dbReference type="PROSITE" id="PS00600">
    <property type="entry name" value="AA_TRANSFER_CLASS_3"/>
    <property type="match status" value="1"/>
</dbReference>
<comment type="similarity">
    <text evidence="3">Belongs to the class-III pyridoxal-phosphate-dependent aminotransferase family.</text>
</comment>
<comment type="caution">
    <text evidence="4">The sequence shown here is derived from an EMBL/GenBank/DDBJ whole genome shotgun (WGS) entry which is preliminary data.</text>
</comment>
<dbReference type="InterPro" id="IPR005814">
    <property type="entry name" value="Aminotrans_3"/>
</dbReference>
<dbReference type="InterPro" id="IPR015424">
    <property type="entry name" value="PyrdxlP-dep_Trfase"/>
</dbReference>
<dbReference type="RefSeq" id="WP_379842999.1">
    <property type="nucleotide sequence ID" value="NZ_JBHSMA010000002.1"/>
</dbReference>
<accession>A0ABW0IAX9</accession>
<evidence type="ECO:0000256" key="1">
    <source>
        <dbReference type="ARBA" id="ARBA00001933"/>
    </source>
</evidence>
<dbReference type="Gene3D" id="3.90.1150.10">
    <property type="entry name" value="Aspartate Aminotransferase, domain 1"/>
    <property type="match status" value="1"/>
</dbReference>
<name>A0ABW0IAX9_9BACT</name>
<dbReference type="GO" id="GO:0008483">
    <property type="term" value="F:transaminase activity"/>
    <property type="evidence" value="ECO:0007669"/>
    <property type="project" value="UniProtKB-KW"/>
</dbReference>